<dbReference type="AlphaFoldDB" id="L8H6Q8"/>
<accession>L8H6Q8</accession>
<dbReference type="RefSeq" id="XP_004342231.1">
    <property type="nucleotide sequence ID" value="XM_004342182.1"/>
</dbReference>
<keyword evidence="5 7" id="KW-0472">Membrane</keyword>
<feature type="transmembrane region" description="Helical" evidence="7">
    <location>
        <begin position="6"/>
        <end position="24"/>
    </location>
</feature>
<evidence type="ECO:0000256" key="5">
    <source>
        <dbReference type="ARBA" id="ARBA00023136"/>
    </source>
</evidence>
<dbReference type="KEGG" id="acan:ACA1_115410"/>
<dbReference type="VEuPathDB" id="AmoebaDB:ACA1_115410"/>
<dbReference type="OMA" id="QLERICY"/>
<gene>
    <name evidence="8" type="ORF">ACA1_115410</name>
</gene>
<feature type="transmembrane region" description="Helical" evidence="7">
    <location>
        <begin position="474"/>
        <end position="499"/>
    </location>
</feature>
<dbReference type="InterPro" id="IPR006876">
    <property type="entry name" value="LMBR1-like_membr_prot"/>
</dbReference>
<evidence type="ECO:0000256" key="2">
    <source>
        <dbReference type="ARBA" id="ARBA00010487"/>
    </source>
</evidence>
<sequence length="614" mass="70532">MWLPFVIVALLIAILTLLVYNHYASFTSHPVWVPITVLTGFYLSFCIVFLIPIDVSSSMYNTCEELSAKDCEKPFTYLDEETLLIVWRVVYWVTYCMCWTVYPILQSYALAGGFSVLEKLKTAIVENLLFYGIAGAILLVLLVIIAAKNRLDGYGMMGIGIAAANAWGLLLVILFLGYGLVEIPRKIWRAYYQFKAVELHDELLNSQEKLEKILKTVKKFEEQTPEGDPWHHYCPKEYFDIYHGESDMEVTYGNLVKLSSEVQWAAHVARRNQCLYKELLNSAFQTEDILRAQQQSGTYAIEWSFKTPYSGRGAKFVHFCEWLWRVWLESFALRLASFLCVLMAATVLWSEVTFFSRHDPDPNSATEDKPTGIDLSIWSILIHANGLSNLACQLFIFLSITYMAICVYWSLFRLRLFNFYRLIPHQQTDPSSLMFCALYLGRLIPPLAHNYLAMIHNPDTAFWKLMGNMAVVPILGGTFNTYVPIMLAVVVLFTLFNLYSRIASLLRIKRFQFSESMNDETVEEGGEILRRERSKRERMAKQEATERNYMPTALSPRRRRDGPGAKTPAGLDDYVNDLDVLASKVERKRKNMNNVVLTTTNTSPPSRERMNVHT</sequence>
<evidence type="ECO:0000313" key="8">
    <source>
        <dbReference type="EMBL" id="ELR20121.1"/>
    </source>
</evidence>
<keyword evidence="4 7" id="KW-1133">Transmembrane helix</keyword>
<dbReference type="Pfam" id="PF04791">
    <property type="entry name" value="LMBR1"/>
    <property type="match status" value="1"/>
</dbReference>
<dbReference type="PANTHER" id="PTHR21355">
    <property type="entry name" value="G-PROTEIN COUPLED RECEPTOR-ASSOCIATED PROTEIN LMBRD2"/>
    <property type="match status" value="1"/>
</dbReference>
<comment type="similarity">
    <text evidence="2">Belongs to the LIMR family.</text>
</comment>
<feature type="transmembrane region" description="Helical" evidence="7">
    <location>
        <begin position="89"/>
        <end position="116"/>
    </location>
</feature>
<dbReference type="EMBL" id="KB007926">
    <property type="protein sequence ID" value="ELR20121.1"/>
    <property type="molecule type" value="Genomic_DNA"/>
</dbReference>
<keyword evidence="9" id="KW-1185">Reference proteome</keyword>
<feature type="compositionally biased region" description="Low complexity" evidence="6">
    <location>
        <begin position="592"/>
        <end position="602"/>
    </location>
</feature>
<dbReference type="STRING" id="1257118.L8H6Q8"/>
<evidence type="ECO:0000313" key="9">
    <source>
        <dbReference type="Proteomes" id="UP000011083"/>
    </source>
</evidence>
<feature type="region of interest" description="Disordered" evidence="6">
    <location>
        <begin position="533"/>
        <end position="571"/>
    </location>
</feature>
<comment type="subcellular location">
    <subcellularLocation>
        <location evidence="1">Membrane</location>
        <topology evidence="1">Multi-pass membrane protein</topology>
    </subcellularLocation>
</comment>
<proteinExistence type="inferred from homology"/>
<feature type="transmembrane region" description="Helical" evidence="7">
    <location>
        <begin position="128"/>
        <end position="147"/>
    </location>
</feature>
<reference evidence="8 9" key="1">
    <citation type="journal article" date="2013" name="Genome Biol.">
        <title>Genome of Acanthamoeba castellanii highlights extensive lateral gene transfer and early evolution of tyrosine kinase signaling.</title>
        <authorList>
            <person name="Clarke M."/>
            <person name="Lohan A.J."/>
            <person name="Liu B."/>
            <person name="Lagkouvardos I."/>
            <person name="Roy S."/>
            <person name="Zafar N."/>
            <person name="Bertelli C."/>
            <person name="Schilde C."/>
            <person name="Kianianmomeni A."/>
            <person name="Burglin T.R."/>
            <person name="Frech C."/>
            <person name="Turcotte B."/>
            <person name="Kopec K.O."/>
            <person name="Synnott J.M."/>
            <person name="Choo C."/>
            <person name="Paponov I."/>
            <person name="Finkler A."/>
            <person name="Soon Heng Tan C."/>
            <person name="Hutchins A.P."/>
            <person name="Weinmeier T."/>
            <person name="Rattei T."/>
            <person name="Chu J.S."/>
            <person name="Gimenez G."/>
            <person name="Irimia M."/>
            <person name="Rigden D.J."/>
            <person name="Fitzpatrick D.A."/>
            <person name="Lorenzo-Morales J."/>
            <person name="Bateman A."/>
            <person name="Chiu C.H."/>
            <person name="Tang P."/>
            <person name="Hegemann P."/>
            <person name="Fromm H."/>
            <person name="Raoult D."/>
            <person name="Greub G."/>
            <person name="Miranda-Saavedra D."/>
            <person name="Chen N."/>
            <person name="Nash P."/>
            <person name="Ginger M.L."/>
            <person name="Horn M."/>
            <person name="Schaap P."/>
            <person name="Caler L."/>
            <person name="Loftus B."/>
        </authorList>
    </citation>
    <scope>NUCLEOTIDE SEQUENCE [LARGE SCALE GENOMIC DNA]</scope>
    <source>
        <strain evidence="8 9">Neff</strain>
    </source>
</reference>
<evidence type="ECO:0000256" key="3">
    <source>
        <dbReference type="ARBA" id="ARBA00022692"/>
    </source>
</evidence>
<feature type="transmembrane region" description="Helical" evidence="7">
    <location>
        <begin position="433"/>
        <end position="454"/>
    </location>
</feature>
<dbReference type="GO" id="GO:0016020">
    <property type="term" value="C:membrane"/>
    <property type="evidence" value="ECO:0007669"/>
    <property type="project" value="UniProtKB-SubCell"/>
</dbReference>
<keyword evidence="3 7" id="KW-0812">Transmembrane</keyword>
<evidence type="ECO:0000256" key="7">
    <source>
        <dbReference type="SAM" id="Phobius"/>
    </source>
</evidence>
<protein>
    <submittedName>
        <fullName evidence="8">LMBR1 domain containing protein</fullName>
    </submittedName>
</protein>
<dbReference type="OrthoDB" id="203099at2759"/>
<dbReference type="PANTHER" id="PTHR21355:SF0">
    <property type="entry name" value="G-PROTEIN COUPLED RECEPTOR-ASSOCIATED PROTEIN LMBRD2"/>
    <property type="match status" value="1"/>
</dbReference>
<dbReference type="GeneID" id="14920965"/>
<feature type="transmembrane region" description="Helical" evidence="7">
    <location>
        <begin position="159"/>
        <end position="181"/>
    </location>
</feature>
<feature type="transmembrane region" description="Helical" evidence="7">
    <location>
        <begin position="394"/>
        <end position="412"/>
    </location>
</feature>
<feature type="transmembrane region" description="Helical" evidence="7">
    <location>
        <begin position="31"/>
        <end position="51"/>
    </location>
</feature>
<evidence type="ECO:0000256" key="6">
    <source>
        <dbReference type="SAM" id="MobiDB-lite"/>
    </source>
</evidence>
<name>L8H6Q8_ACACF</name>
<dbReference type="Proteomes" id="UP000011083">
    <property type="component" value="Unassembled WGS sequence"/>
</dbReference>
<feature type="compositionally biased region" description="Basic and acidic residues" evidence="6">
    <location>
        <begin position="533"/>
        <end position="546"/>
    </location>
</feature>
<dbReference type="InterPro" id="IPR051584">
    <property type="entry name" value="GPCR-associated_LMBR1"/>
</dbReference>
<feature type="region of interest" description="Disordered" evidence="6">
    <location>
        <begin position="591"/>
        <end position="614"/>
    </location>
</feature>
<feature type="transmembrane region" description="Helical" evidence="7">
    <location>
        <begin position="331"/>
        <end position="350"/>
    </location>
</feature>
<organism evidence="8 9">
    <name type="scientific">Acanthamoeba castellanii (strain ATCC 30010 / Neff)</name>
    <dbReference type="NCBI Taxonomy" id="1257118"/>
    <lineage>
        <taxon>Eukaryota</taxon>
        <taxon>Amoebozoa</taxon>
        <taxon>Discosea</taxon>
        <taxon>Longamoebia</taxon>
        <taxon>Centramoebida</taxon>
        <taxon>Acanthamoebidae</taxon>
        <taxon>Acanthamoeba</taxon>
    </lineage>
</organism>
<evidence type="ECO:0000256" key="1">
    <source>
        <dbReference type="ARBA" id="ARBA00004141"/>
    </source>
</evidence>
<evidence type="ECO:0000256" key="4">
    <source>
        <dbReference type="ARBA" id="ARBA00022989"/>
    </source>
</evidence>